<evidence type="ECO:0000256" key="1">
    <source>
        <dbReference type="ARBA" id="ARBA00022448"/>
    </source>
</evidence>
<name>A0A849KQN3_9RHOB</name>
<sequence length="165" mass="17104">MGRIATAVFLTVLALPGAALAQATLPFGGFVHDSSLPVEIAADSLTLDQSDGSAIFEGTVEVAQGTLRMQADRIAVFYAEGGAQGGEVARMEARGNVLLTNGAEAAEAQEARYDVSSGEVAMSGDVLLTQGENVLAGQALRIDLTTGTARMEGRVQTVLNPRREP</sequence>
<feature type="domain" description="Organic solvent tolerance-like N-terminal" evidence="5">
    <location>
        <begin position="39"/>
        <end position="147"/>
    </location>
</feature>
<reference evidence="6 7" key="1">
    <citation type="submission" date="2020-05" db="EMBL/GenBank/DDBJ databases">
        <title>Gimesia benthica sp. nov., a novel planctomycete isolated from a deep-sea water sample of the Northwest Indian Ocean.</title>
        <authorList>
            <person name="Wang J."/>
            <person name="Ruan C."/>
            <person name="Song L."/>
            <person name="Zhu Y."/>
            <person name="Li A."/>
            <person name="Zheng X."/>
            <person name="Wang L."/>
            <person name="Lu Z."/>
            <person name="Huang Y."/>
            <person name="Du W."/>
            <person name="Zhou Y."/>
            <person name="Huang L."/>
            <person name="Dai X."/>
        </authorList>
    </citation>
    <scope>NUCLEOTIDE SEQUENCE [LARGE SCALE GENOMIC DNA]</scope>
    <source>
        <strain evidence="6 7">YYQ-30</strain>
    </source>
</reference>
<evidence type="ECO:0000256" key="2">
    <source>
        <dbReference type="ARBA" id="ARBA00022729"/>
    </source>
</evidence>
<keyword evidence="7" id="KW-1185">Reference proteome</keyword>
<evidence type="ECO:0000313" key="6">
    <source>
        <dbReference type="EMBL" id="NNU79383.1"/>
    </source>
</evidence>
<dbReference type="GO" id="GO:0015920">
    <property type="term" value="P:lipopolysaccharide transport"/>
    <property type="evidence" value="ECO:0007669"/>
    <property type="project" value="InterPro"/>
</dbReference>
<dbReference type="EMBL" id="JABFBC010000001">
    <property type="protein sequence ID" value="NNU79383.1"/>
    <property type="molecule type" value="Genomic_DNA"/>
</dbReference>
<keyword evidence="3" id="KW-0574">Periplasm</keyword>
<evidence type="ECO:0000256" key="3">
    <source>
        <dbReference type="ARBA" id="ARBA00022764"/>
    </source>
</evidence>
<gene>
    <name evidence="6" type="primary">lptA</name>
    <name evidence="6" type="ORF">HMH01_02925</name>
</gene>
<dbReference type="Pfam" id="PF03968">
    <property type="entry name" value="LptD_N"/>
    <property type="match status" value="1"/>
</dbReference>
<dbReference type="GO" id="GO:0030288">
    <property type="term" value="C:outer membrane-bounded periplasmic space"/>
    <property type="evidence" value="ECO:0007669"/>
    <property type="project" value="TreeGrafter"/>
</dbReference>
<dbReference type="PANTHER" id="PTHR36504:SF1">
    <property type="entry name" value="LIPOPOLYSACCHARIDE EXPORT SYSTEM PROTEIN LPTA"/>
    <property type="match status" value="1"/>
</dbReference>
<accession>A0A849KQN3</accession>
<evidence type="ECO:0000313" key="7">
    <source>
        <dbReference type="Proteomes" id="UP000572377"/>
    </source>
</evidence>
<keyword evidence="1" id="KW-0813">Transport</keyword>
<dbReference type="PANTHER" id="PTHR36504">
    <property type="entry name" value="LIPOPOLYSACCHARIDE EXPORT SYSTEM PROTEIN LPTA"/>
    <property type="match status" value="1"/>
</dbReference>
<evidence type="ECO:0000259" key="5">
    <source>
        <dbReference type="Pfam" id="PF03968"/>
    </source>
</evidence>
<proteinExistence type="predicted"/>
<dbReference type="InterPro" id="IPR005653">
    <property type="entry name" value="OstA-like_N"/>
</dbReference>
<evidence type="ECO:0000256" key="4">
    <source>
        <dbReference type="SAM" id="SignalP"/>
    </source>
</evidence>
<dbReference type="Proteomes" id="UP000572377">
    <property type="component" value="Unassembled WGS sequence"/>
</dbReference>
<organism evidence="6 7">
    <name type="scientific">Halovulum dunhuangense</name>
    <dbReference type="NCBI Taxonomy" id="1505036"/>
    <lineage>
        <taxon>Bacteria</taxon>
        <taxon>Pseudomonadati</taxon>
        <taxon>Pseudomonadota</taxon>
        <taxon>Alphaproteobacteria</taxon>
        <taxon>Rhodobacterales</taxon>
        <taxon>Paracoccaceae</taxon>
        <taxon>Halovulum</taxon>
    </lineage>
</organism>
<comment type="caution">
    <text evidence="6">The sequence shown here is derived from an EMBL/GenBank/DDBJ whole genome shotgun (WGS) entry which is preliminary data.</text>
</comment>
<feature type="chain" id="PRO_5032437409" evidence="4">
    <location>
        <begin position="22"/>
        <end position="165"/>
    </location>
</feature>
<dbReference type="InterPro" id="IPR014340">
    <property type="entry name" value="LptA"/>
</dbReference>
<dbReference type="GO" id="GO:0009279">
    <property type="term" value="C:cell outer membrane"/>
    <property type="evidence" value="ECO:0007669"/>
    <property type="project" value="TreeGrafter"/>
</dbReference>
<feature type="signal peptide" evidence="4">
    <location>
        <begin position="1"/>
        <end position="21"/>
    </location>
</feature>
<dbReference type="GO" id="GO:0001530">
    <property type="term" value="F:lipopolysaccharide binding"/>
    <property type="evidence" value="ECO:0007669"/>
    <property type="project" value="InterPro"/>
</dbReference>
<keyword evidence="2 4" id="KW-0732">Signal</keyword>
<dbReference type="Gene3D" id="2.60.450.10">
    <property type="entry name" value="Lipopolysaccharide (LPS) transport protein A like domain"/>
    <property type="match status" value="1"/>
</dbReference>
<protein>
    <submittedName>
        <fullName evidence="6">Lipopolysaccharide transport periplasmic protein LptA</fullName>
    </submittedName>
</protein>
<dbReference type="NCBIfam" id="TIGR03002">
    <property type="entry name" value="outer_YhbN_LptA"/>
    <property type="match status" value="1"/>
</dbReference>
<dbReference type="GO" id="GO:0017089">
    <property type="term" value="F:glycolipid transfer activity"/>
    <property type="evidence" value="ECO:0007669"/>
    <property type="project" value="TreeGrafter"/>
</dbReference>
<dbReference type="AlphaFoldDB" id="A0A849KQN3"/>
<dbReference type="InterPro" id="IPR052037">
    <property type="entry name" value="LPS_export_LptA"/>
</dbReference>